<keyword evidence="3" id="KW-1185">Reference proteome</keyword>
<dbReference type="CDD" id="cd06464">
    <property type="entry name" value="ACD_sHsps-like"/>
    <property type="match status" value="1"/>
</dbReference>
<dbReference type="Proteomes" id="UP000283269">
    <property type="component" value="Unassembled WGS sequence"/>
</dbReference>
<dbReference type="AlphaFoldDB" id="A0A409XBB6"/>
<dbReference type="InterPro" id="IPR008978">
    <property type="entry name" value="HSP20-like_chaperone"/>
</dbReference>
<dbReference type="OrthoDB" id="1431247at2759"/>
<feature type="region of interest" description="Disordered" evidence="1">
    <location>
        <begin position="445"/>
        <end position="531"/>
    </location>
</feature>
<feature type="compositionally biased region" description="Low complexity" evidence="1">
    <location>
        <begin position="307"/>
        <end position="355"/>
    </location>
</feature>
<reference evidence="2 3" key="1">
    <citation type="journal article" date="2018" name="Evol. Lett.">
        <title>Horizontal gene cluster transfer increased hallucinogenic mushroom diversity.</title>
        <authorList>
            <person name="Reynolds H.T."/>
            <person name="Vijayakumar V."/>
            <person name="Gluck-Thaler E."/>
            <person name="Korotkin H.B."/>
            <person name="Matheny P.B."/>
            <person name="Slot J.C."/>
        </authorList>
    </citation>
    <scope>NUCLEOTIDE SEQUENCE [LARGE SCALE GENOMIC DNA]</scope>
    <source>
        <strain evidence="2 3">2631</strain>
    </source>
</reference>
<proteinExistence type="predicted"/>
<protein>
    <recommendedName>
        <fullName evidence="4">SHSP domain-containing protein</fullName>
    </recommendedName>
</protein>
<feature type="region of interest" description="Disordered" evidence="1">
    <location>
        <begin position="1"/>
        <end position="66"/>
    </location>
</feature>
<organism evidence="2 3">
    <name type="scientific">Psilocybe cyanescens</name>
    <dbReference type="NCBI Taxonomy" id="93625"/>
    <lineage>
        <taxon>Eukaryota</taxon>
        <taxon>Fungi</taxon>
        <taxon>Dikarya</taxon>
        <taxon>Basidiomycota</taxon>
        <taxon>Agaricomycotina</taxon>
        <taxon>Agaricomycetes</taxon>
        <taxon>Agaricomycetidae</taxon>
        <taxon>Agaricales</taxon>
        <taxon>Agaricineae</taxon>
        <taxon>Strophariaceae</taxon>
        <taxon>Psilocybe</taxon>
    </lineage>
</organism>
<feature type="region of interest" description="Disordered" evidence="1">
    <location>
        <begin position="177"/>
        <end position="384"/>
    </location>
</feature>
<dbReference type="SUPFAM" id="SSF49764">
    <property type="entry name" value="HSP20-like chaperones"/>
    <property type="match status" value="1"/>
</dbReference>
<comment type="caution">
    <text evidence="2">The sequence shown here is derived from an EMBL/GenBank/DDBJ whole genome shotgun (WGS) entry which is preliminary data.</text>
</comment>
<evidence type="ECO:0000313" key="3">
    <source>
        <dbReference type="Proteomes" id="UP000283269"/>
    </source>
</evidence>
<feature type="compositionally biased region" description="Pro residues" evidence="1">
    <location>
        <begin position="22"/>
        <end position="31"/>
    </location>
</feature>
<evidence type="ECO:0000256" key="1">
    <source>
        <dbReference type="SAM" id="MobiDB-lite"/>
    </source>
</evidence>
<sequence length="632" mass="67406">MSYPPPYSGQYSDIYGSESPSTPHPHQPPGAFPQWETLEHTQPHDLHSLQSSHHSTPMQTPTSTSFRPIELEEPPHLVPSQAHLSHTGSPLDDAPVLLHHPHDVQQQQQQYQQQQYDYLAQHQLQQHRHPDYEQMQEMGPPDTSALFRTTQPPMGVLRSIPSSGIRAVGTHPYYRRTSGSALSTQRGHDSPGGSVEPATPIAVSPVPSFSGGGVATPVITTAPTPPPTTRTTTRRTRSAEKPRASVRFEAGTKTTSGLAPTPRATAARAGTPVPSASTSAGSTSTVPVLRSATRRTAPSARTPPPSQTTAASTTTASSSGSGSGATSSRARPILQSWATTSTSTPSTSLPQASTTPHAPPSVPPLTRTPGSSPRSRVPITSIPTDMYYSPKTHILSASLELPGVKREHIHVRMGTCYFNHVKYVVVVAESMPVFWGGAGGGGEEGIGVNEASTGAAGKPDVQTRREEEEEEEDSDSAMKTEMPEQATRMSPPTNTDPRSRSHSATSTAPSPLNMPPPTSIPSTSTSTSNTRADRSQLLSQYMIPKLHASETPSASDGTGMKTDGIGRIVSANLRERRFGIMRRLIQVPATTTLANVNASLEDGVLSLQIDFGPPYEIDDGVDIPVRWGGQEI</sequence>
<dbReference type="Gene3D" id="2.60.40.790">
    <property type="match status" value="1"/>
</dbReference>
<dbReference type="STRING" id="93625.A0A409XBB6"/>
<feature type="compositionally biased region" description="Basic and acidic residues" evidence="1">
    <location>
        <begin position="37"/>
        <end position="47"/>
    </location>
</feature>
<dbReference type="EMBL" id="NHYD01002182">
    <property type="protein sequence ID" value="PPQ87957.1"/>
    <property type="molecule type" value="Genomic_DNA"/>
</dbReference>
<feature type="compositionally biased region" description="Polar residues" evidence="1">
    <location>
        <begin position="487"/>
        <end position="510"/>
    </location>
</feature>
<feature type="compositionally biased region" description="Low complexity" evidence="1">
    <location>
        <begin position="520"/>
        <end position="530"/>
    </location>
</feature>
<evidence type="ECO:0008006" key="4">
    <source>
        <dbReference type="Google" id="ProtNLM"/>
    </source>
</evidence>
<name>A0A409XBB6_PSICY</name>
<feature type="compositionally biased region" description="Polar residues" evidence="1">
    <location>
        <begin position="56"/>
        <end position="66"/>
    </location>
</feature>
<evidence type="ECO:0000313" key="2">
    <source>
        <dbReference type="EMBL" id="PPQ87957.1"/>
    </source>
</evidence>
<accession>A0A409XBB6</accession>
<gene>
    <name evidence="2" type="ORF">CVT25_001142</name>
</gene>
<feature type="compositionally biased region" description="Low complexity" evidence="1">
    <location>
        <begin position="259"/>
        <end position="300"/>
    </location>
</feature>
<dbReference type="InParanoid" id="A0A409XBB6"/>